<evidence type="ECO:0000313" key="2">
    <source>
        <dbReference type="Proteomes" id="UP000238390"/>
    </source>
</evidence>
<dbReference type="EMBL" id="CP027169">
    <property type="protein sequence ID" value="AVK04287.1"/>
    <property type="molecule type" value="Genomic_DNA"/>
</dbReference>
<gene>
    <name evidence="1" type="ORF">CSB93_4107</name>
</gene>
<dbReference type="Proteomes" id="UP000238390">
    <property type="component" value="Chromosome"/>
</dbReference>
<organism evidence="1 2">
    <name type="scientific">Pseudomonas paraeruginosa</name>
    <dbReference type="NCBI Taxonomy" id="2994495"/>
    <lineage>
        <taxon>Bacteria</taxon>
        <taxon>Pseudomonadati</taxon>
        <taxon>Pseudomonadota</taxon>
        <taxon>Gammaproteobacteria</taxon>
        <taxon>Pseudomonadales</taxon>
        <taxon>Pseudomonadaceae</taxon>
        <taxon>Pseudomonas</taxon>
    </lineage>
</organism>
<evidence type="ECO:0000313" key="1">
    <source>
        <dbReference type="EMBL" id="AVK04287.1"/>
    </source>
</evidence>
<name>A0A2R3IRN1_9PSED</name>
<reference evidence="1 2" key="1">
    <citation type="submission" date="2018-02" db="EMBL/GenBank/DDBJ databases">
        <title>FDA/CDC Antimicrobial Resistant Isolate Bank Genome Sequencing.</title>
        <authorList>
            <person name="Benahmed F.H."/>
            <person name="Lutgring J.D."/>
            <person name="Yoo B."/>
            <person name="Machado M."/>
            <person name="Brown A."/>
            <person name="McAllister G."/>
            <person name="Perry A."/>
            <person name="Halpin A.L."/>
            <person name="Vavikolanu K."/>
            <person name="Ott S."/>
            <person name="Zhao X."/>
            <person name="Tallon L.J."/>
            <person name="Sadzewicz L."/>
            <person name="Aluvathingal J."/>
            <person name="Nadendla S."/>
            <person name="Voskania-kordi A."/>
            <person name="Simonyan V."/>
            <person name="Patel J."/>
            <person name="Shawar R.M."/>
        </authorList>
    </citation>
    <scope>NUCLEOTIDE SEQUENCE [LARGE SCALE GENOMIC DNA]</scope>
    <source>
        <strain evidence="1 2">AR_0356</strain>
    </source>
</reference>
<dbReference type="AlphaFoldDB" id="A0A2R3IRN1"/>
<sequence>MAFARRILGSSSSVSFGRSIRLISQAKSIQPGASLTNRKGVQRSF</sequence>
<protein>
    <submittedName>
        <fullName evidence="1">Uncharacterized protein</fullName>
    </submittedName>
</protein>
<accession>A0A2R3IRN1</accession>
<keyword evidence="2" id="KW-1185">Reference proteome</keyword>
<proteinExistence type="predicted"/>